<dbReference type="GO" id="GO:0005737">
    <property type="term" value="C:cytoplasm"/>
    <property type="evidence" value="ECO:0007669"/>
    <property type="project" value="UniProtKB-SubCell"/>
</dbReference>
<dbReference type="Pfam" id="PF00712">
    <property type="entry name" value="DNA_pol3_beta"/>
    <property type="match status" value="1"/>
</dbReference>
<organism evidence="15 16">
    <name type="scientific">Faecalitalea cylindroides</name>
    <dbReference type="NCBI Taxonomy" id="39483"/>
    <lineage>
        <taxon>Bacteria</taxon>
        <taxon>Bacillati</taxon>
        <taxon>Bacillota</taxon>
        <taxon>Erysipelotrichia</taxon>
        <taxon>Erysipelotrichales</taxon>
        <taxon>Erysipelotrichaceae</taxon>
        <taxon>Faecalitalea</taxon>
    </lineage>
</organism>
<evidence type="ECO:0000256" key="2">
    <source>
        <dbReference type="ARBA" id="ARBA00010752"/>
    </source>
</evidence>
<evidence type="ECO:0000313" key="16">
    <source>
        <dbReference type="Proteomes" id="UP000195447"/>
    </source>
</evidence>
<dbReference type="PANTHER" id="PTHR30478">
    <property type="entry name" value="DNA POLYMERASE III SUBUNIT BETA"/>
    <property type="match status" value="1"/>
</dbReference>
<evidence type="ECO:0000256" key="6">
    <source>
        <dbReference type="ARBA" id="ARBA00022695"/>
    </source>
</evidence>
<comment type="caution">
    <text evidence="15">The sequence shown here is derived from an EMBL/GenBank/DDBJ whole genome shotgun (WGS) entry which is preliminary data.</text>
</comment>
<dbReference type="InterPro" id="IPR022635">
    <property type="entry name" value="DNA_polIII_beta_C"/>
</dbReference>
<dbReference type="PIRSF" id="PIRSF000804">
    <property type="entry name" value="DNA_pol_III_b"/>
    <property type="match status" value="1"/>
</dbReference>
<dbReference type="GO" id="GO:0003887">
    <property type="term" value="F:DNA-directed DNA polymerase activity"/>
    <property type="evidence" value="ECO:0007669"/>
    <property type="project" value="UniProtKB-UniRule"/>
</dbReference>
<reference evidence="16" key="1">
    <citation type="submission" date="2017-04" db="EMBL/GenBank/DDBJ databases">
        <title>Function of individual gut microbiota members based on whole genome sequencing of pure cultures obtained from chicken caecum.</title>
        <authorList>
            <person name="Medvecky M."/>
            <person name="Cejkova D."/>
            <person name="Polansky O."/>
            <person name="Karasova D."/>
            <person name="Kubasova T."/>
            <person name="Cizek A."/>
            <person name="Rychlik I."/>
        </authorList>
    </citation>
    <scope>NUCLEOTIDE SEQUENCE [LARGE SCALE GENOMIC DNA]</scope>
    <source>
        <strain evidence="16">An178</strain>
    </source>
</reference>
<feature type="domain" description="DNA polymerase III beta sliding clamp central" evidence="12">
    <location>
        <begin position="134"/>
        <end position="247"/>
    </location>
</feature>
<evidence type="ECO:0000259" key="12">
    <source>
        <dbReference type="Pfam" id="PF02767"/>
    </source>
</evidence>
<dbReference type="Proteomes" id="UP000195447">
    <property type="component" value="Unassembled WGS sequence"/>
</dbReference>
<dbReference type="NCBIfam" id="TIGR00663">
    <property type="entry name" value="dnan"/>
    <property type="match status" value="1"/>
</dbReference>
<evidence type="ECO:0000256" key="7">
    <source>
        <dbReference type="ARBA" id="ARBA00022705"/>
    </source>
</evidence>
<dbReference type="GO" id="GO:0008408">
    <property type="term" value="F:3'-5' exonuclease activity"/>
    <property type="evidence" value="ECO:0007669"/>
    <property type="project" value="InterPro"/>
</dbReference>
<evidence type="ECO:0000259" key="11">
    <source>
        <dbReference type="Pfam" id="PF00712"/>
    </source>
</evidence>
<evidence type="ECO:0000259" key="13">
    <source>
        <dbReference type="Pfam" id="PF02768"/>
    </source>
</evidence>
<evidence type="ECO:0000256" key="3">
    <source>
        <dbReference type="ARBA" id="ARBA00021035"/>
    </source>
</evidence>
<comment type="similarity">
    <text evidence="2 10">Belongs to the beta sliding clamp family.</text>
</comment>
<keyword evidence="9" id="KW-0238">DNA-binding</keyword>
<dbReference type="GO" id="GO:0003677">
    <property type="term" value="F:DNA binding"/>
    <property type="evidence" value="ECO:0007669"/>
    <property type="project" value="UniProtKB-UniRule"/>
</dbReference>
<keyword evidence="16" id="KW-1185">Reference proteome</keyword>
<evidence type="ECO:0000256" key="5">
    <source>
        <dbReference type="ARBA" id="ARBA00022679"/>
    </source>
</evidence>
<keyword evidence="6 10" id="KW-0548">Nucleotidyltransferase</keyword>
<comment type="subunit">
    <text evidence="10">Forms a ring-shaped head-to-tail homodimer around DNA.</text>
</comment>
<dbReference type="EMBL" id="JAQNCK010000003">
    <property type="protein sequence ID" value="MDC0827403.1"/>
    <property type="molecule type" value="Genomic_DNA"/>
</dbReference>
<evidence type="ECO:0000256" key="8">
    <source>
        <dbReference type="ARBA" id="ARBA00022932"/>
    </source>
</evidence>
<name>A0A1Y4M0M3_9FIRM</name>
<sequence>MHFSIDRKYFYEKLSVVSRAISVFSPLPALSGICIDVKSDQIILTGSDSNVSIRSTIVRGELNQLDIDSTGSIVIESKYLLEIIRKMDCTMVELELVDYSLVRISSDNGQFNLNGIQSNEYPNIDFSQPTNSFELKSKDLKDIVSQTSFACSDKDTRPVLNGVNFKASNNTLYCSGTDSYRLARKVLPLQINHEFNITIPSKSLNEVVRSINEDEESIHIYVDSKKAQFIFDKTIIQTRLIDGTFPDVDRIIPTSFISSMVIDSKELAGVIDRTNFIRNEKIHLIKLECSSEITRIKTSSSEIGNSDEVLTNCEYTGEDITLSCNGTFMLDAIKALNSEKVKLEFSGLMKPIKIYDPEDDSVIMVIVPIRSYD</sequence>
<dbReference type="GO" id="GO:0006271">
    <property type="term" value="P:DNA strand elongation involved in DNA replication"/>
    <property type="evidence" value="ECO:0007669"/>
    <property type="project" value="TreeGrafter"/>
</dbReference>
<dbReference type="CDD" id="cd00140">
    <property type="entry name" value="beta_clamp"/>
    <property type="match status" value="1"/>
</dbReference>
<dbReference type="Proteomes" id="UP001220658">
    <property type="component" value="Unassembled WGS sequence"/>
</dbReference>
<feature type="domain" description="DNA polymerase III beta sliding clamp C-terminal" evidence="13">
    <location>
        <begin position="250"/>
        <end position="370"/>
    </location>
</feature>
<dbReference type="InterPro" id="IPR022634">
    <property type="entry name" value="DNA_polIII_beta_N"/>
</dbReference>
<dbReference type="SUPFAM" id="SSF55979">
    <property type="entry name" value="DNA clamp"/>
    <property type="match status" value="3"/>
</dbReference>
<keyword evidence="7 10" id="KW-0235">DNA replication</keyword>
<dbReference type="PANTHER" id="PTHR30478:SF0">
    <property type="entry name" value="BETA SLIDING CLAMP"/>
    <property type="match status" value="1"/>
</dbReference>
<dbReference type="Gene3D" id="3.70.10.10">
    <property type="match status" value="1"/>
</dbReference>
<evidence type="ECO:0000313" key="15">
    <source>
        <dbReference type="EMBL" id="OUP61449.1"/>
    </source>
</evidence>
<dbReference type="SMART" id="SM00480">
    <property type="entry name" value="POL3Bc"/>
    <property type="match status" value="1"/>
</dbReference>
<proteinExistence type="inferred from homology"/>
<dbReference type="AlphaFoldDB" id="A0A1Y4M0M3"/>
<dbReference type="InterPro" id="IPR046938">
    <property type="entry name" value="DNA_clamp_sf"/>
</dbReference>
<accession>A0A1Y4M0M3</accession>
<comment type="function">
    <text evidence="10">Confers DNA tethering and processivity to DNA polymerases and other proteins. Acts as a clamp, forming a ring around DNA (a reaction catalyzed by the clamp-loading complex) which diffuses in an ATP-independent manner freely and bidirectionally along dsDNA. Initially characterized for its ability to contact the catalytic subunit of DNA polymerase III (Pol III), a complex, multichain enzyme responsible for most of the replicative synthesis in bacteria; Pol III exhibits 3'-5' exonuclease proofreading activity. The beta chain is required for initiation of replication as well as for processivity of DNA replication.</text>
</comment>
<reference evidence="14" key="3">
    <citation type="submission" date="2023-01" db="EMBL/GenBank/DDBJ databases">
        <title>Human gut microbiome strain richness.</title>
        <authorList>
            <person name="Chen-Liaw A."/>
        </authorList>
    </citation>
    <scope>NUCLEOTIDE SEQUENCE</scope>
    <source>
        <strain evidence="14">D55st1_G4_D55t1_190419</strain>
    </source>
</reference>
<dbReference type="InterPro" id="IPR022637">
    <property type="entry name" value="DNA_polIII_beta_cen"/>
</dbReference>
<dbReference type="GO" id="GO:0009360">
    <property type="term" value="C:DNA polymerase III complex"/>
    <property type="evidence" value="ECO:0007669"/>
    <property type="project" value="InterPro"/>
</dbReference>
<dbReference type="InterPro" id="IPR001001">
    <property type="entry name" value="DNA_polIII_beta"/>
</dbReference>
<dbReference type="RefSeq" id="WP_022356584.1">
    <property type="nucleotide sequence ID" value="NZ_CABKSV010000047.1"/>
</dbReference>
<gene>
    <name evidence="14" type="primary">dnaN</name>
    <name evidence="15" type="ORF">B5F14_02340</name>
    <name evidence="14" type="ORF">POG00_01620</name>
</gene>
<keyword evidence="5 10" id="KW-0808">Transferase</keyword>
<keyword evidence="8 10" id="KW-0239">DNA-directed DNA polymerase</keyword>
<dbReference type="EMBL" id="NFKM01000003">
    <property type="protein sequence ID" value="OUP61449.1"/>
    <property type="molecule type" value="Genomic_DNA"/>
</dbReference>
<dbReference type="Pfam" id="PF02767">
    <property type="entry name" value="DNA_pol3_beta_2"/>
    <property type="match status" value="1"/>
</dbReference>
<evidence type="ECO:0000256" key="10">
    <source>
        <dbReference type="PIRNR" id="PIRNR000804"/>
    </source>
</evidence>
<reference evidence="15" key="2">
    <citation type="journal article" date="2018" name="BMC Genomics">
        <title>Whole genome sequencing and function prediction of 133 gut anaerobes isolated from chicken caecum in pure cultures.</title>
        <authorList>
            <person name="Medvecky M."/>
            <person name="Cejkova D."/>
            <person name="Polansky O."/>
            <person name="Karasova D."/>
            <person name="Kubasova T."/>
            <person name="Cizek A."/>
            <person name="Rychlik I."/>
        </authorList>
    </citation>
    <scope>NUCLEOTIDE SEQUENCE</scope>
    <source>
        <strain evidence="15">An178</strain>
    </source>
</reference>
<comment type="subcellular location">
    <subcellularLocation>
        <location evidence="1 10">Cytoplasm</location>
    </subcellularLocation>
</comment>
<dbReference type="Gene3D" id="3.10.150.10">
    <property type="entry name" value="DNA Polymerase III, subunit A, domain 2"/>
    <property type="match status" value="1"/>
</dbReference>
<evidence type="ECO:0000256" key="1">
    <source>
        <dbReference type="ARBA" id="ARBA00004496"/>
    </source>
</evidence>
<evidence type="ECO:0000256" key="4">
    <source>
        <dbReference type="ARBA" id="ARBA00022490"/>
    </source>
</evidence>
<dbReference type="Pfam" id="PF02768">
    <property type="entry name" value="DNA_pol3_beta_3"/>
    <property type="match status" value="1"/>
</dbReference>
<feature type="domain" description="DNA polymerase III beta sliding clamp N-terminal" evidence="11">
    <location>
        <begin position="1"/>
        <end position="125"/>
    </location>
</feature>
<evidence type="ECO:0000256" key="9">
    <source>
        <dbReference type="ARBA" id="ARBA00023125"/>
    </source>
</evidence>
<protein>
    <recommendedName>
        <fullName evidence="3 10">Beta sliding clamp</fullName>
    </recommendedName>
</protein>
<evidence type="ECO:0000313" key="14">
    <source>
        <dbReference type="EMBL" id="MDC0827403.1"/>
    </source>
</evidence>
<keyword evidence="4 10" id="KW-0963">Cytoplasm</keyword>